<evidence type="ECO:0000313" key="2">
    <source>
        <dbReference type="EMBL" id="KAF2493403.1"/>
    </source>
</evidence>
<gene>
    <name evidence="2" type="ORF">BU16DRAFT_465241</name>
</gene>
<keyword evidence="3" id="KW-1185">Reference proteome</keyword>
<name>A0A6A6QNT2_9PEZI</name>
<feature type="compositionally biased region" description="Polar residues" evidence="1">
    <location>
        <begin position="90"/>
        <end position="100"/>
    </location>
</feature>
<dbReference type="OrthoDB" id="190201at2759"/>
<accession>A0A6A6QNT2</accession>
<dbReference type="Proteomes" id="UP000799750">
    <property type="component" value="Unassembled WGS sequence"/>
</dbReference>
<sequence length="331" mass="36914">MATSLVYGMLPTLVQSRIPRFSSLRRSVNDFRGRPDHARSSSESAWTSGSETPPPRYSSRQEIRVSDRISAFTADASESEAETSAYERPVSSSSTPPAFGLSEQQSGVNWKYANQGLNLITQAYSEYSSSTKENDDGLPPFSRQLYIHGITYVLRGLPADMTPEEVLSIQAAIPPHVLDHFDLDPSTQDLISTLSRRPQTPAEVLQEDPSMIHRITATLILELFIIAQFLLPYVKLFIGHAYQYERENRVFERLFSVGVNMIDEVGRKSIKFTNSVYSMNNGKVGQALNEMTVWWVQGVTGGIHQGVSEGVVILGADGKIPRTRRKVDGRR</sequence>
<feature type="compositionally biased region" description="Low complexity" evidence="1">
    <location>
        <begin position="70"/>
        <end position="87"/>
    </location>
</feature>
<proteinExistence type="predicted"/>
<protein>
    <submittedName>
        <fullName evidence="2">Uncharacterized protein</fullName>
    </submittedName>
</protein>
<reference evidence="2" key="1">
    <citation type="journal article" date="2020" name="Stud. Mycol.">
        <title>101 Dothideomycetes genomes: a test case for predicting lifestyles and emergence of pathogens.</title>
        <authorList>
            <person name="Haridas S."/>
            <person name="Albert R."/>
            <person name="Binder M."/>
            <person name="Bloem J."/>
            <person name="Labutti K."/>
            <person name="Salamov A."/>
            <person name="Andreopoulos B."/>
            <person name="Baker S."/>
            <person name="Barry K."/>
            <person name="Bills G."/>
            <person name="Bluhm B."/>
            <person name="Cannon C."/>
            <person name="Castanera R."/>
            <person name="Culley D."/>
            <person name="Daum C."/>
            <person name="Ezra D."/>
            <person name="Gonzalez J."/>
            <person name="Henrissat B."/>
            <person name="Kuo A."/>
            <person name="Liang C."/>
            <person name="Lipzen A."/>
            <person name="Lutzoni F."/>
            <person name="Magnuson J."/>
            <person name="Mondo S."/>
            <person name="Nolan M."/>
            <person name="Ohm R."/>
            <person name="Pangilinan J."/>
            <person name="Park H.-J."/>
            <person name="Ramirez L."/>
            <person name="Alfaro M."/>
            <person name="Sun H."/>
            <person name="Tritt A."/>
            <person name="Yoshinaga Y."/>
            <person name="Zwiers L.-H."/>
            <person name="Turgeon B."/>
            <person name="Goodwin S."/>
            <person name="Spatafora J."/>
            <person name="Crous P."/>
            <person name="Grigoriev I."/>
        </authorList>
    </citation>
    <scope>NUCLEOTIDE SEQUENCE</scope>
    <source>
        <strain evidence="2">CBS 269.34</strain>
    </source>
</reference>
<dbReference type="EMBL" id="MU004192">
    <property type="protein sequence ID" value="KAF2493403.1"/>
    <property type="molecule type" value="Genomic_DNA"/>
</dbReference>
<dbReference type="AlphaFoldDB" id="A0A6A6QNT2"/>
<evidence type="ECO:0000313" key="3">
    <source>
        <dbReference type="Proteomes" id="UP000799750"/>
    </source>
</evidence>
<evidence type="ECO:0000256" key="1">
    <source>
        <dbReference type="SAM" id="MobiDB-lite"/>
    </source>
</evidence>
<feature type="region of interest" description="Disordered" evidence="1">
    <location>
        <begin position="28"/>
        <end position="100"/>
    </location>
</feature>
<feature type="compositionally biased region" description="Low complexity" evidence="1">
    <location>
        <begin position="41"/>
        <end position="51"/>
    </location>
</feature>
<organism evidence="2 3">
    <name type="scientific">Lophium mytilinum</name>
    <dbReference type="NCBI Taxonomy" id="390894"/>
    <lineage>
        <taxon>Eukaryota</taxon>
        <taxon>Fungi</taxon>
        <taxon>Dikarya</taxon>
        <taxon>Ascomycota</taxon>
        <taxon>Pezizomycotina</taxon>
        <taxon>Dothideomycetes</taxon>
        <taxon>Pleosporomycetidae</taxon>
        <taxon>Mytilinidiales</taxon>
        <taxon>Mytilinidiaceae</taxon>
        <taxon>Lophium</taxon>
    </lineage>
</organism>
<feature type="compositionally biased region" description="Basic and acidic residues" evidence="1">
    <location>
        <begin position="28"/>
        <end position="40"/>
    </location>
</feature>